<protein>
    <submittedName>
        <fullName evidence="4">G_PROTEIN_RECEP_F1_2 domain-containing protein</fullName>
    </submittedName>
</protein>
<dbReference type="SUPFAM" id="SSF50494">
    <property type="entry name" value="Trypsin-like serine proteases"/>
    <property type="match status" value="1"/>
</dbReference>
<reference evidence="4" key="2">
    <citation type="submission" date="2019-09" db="UniProtKB">
        <authorList>
            <consortium name="WormBaseParasite"/>
        </authorList>
    </citation>
    <scope>IDENTIFICATION</scope>
</reference>
<keyword evidence="3" id="KW-1185">Reference proteome</keyword>
<reference evidence="2 3" key="1">
    <citation type="submission" date="2018-11" db="EMBL/GenBank/DDBJ databases">
        <authorList>
            <consortium name="Pathogen Informatics"/>
        </authorList>
    </citation>
    <scope>NUCLEOTIDE SEQUENCE [LARGE SCALE GENOMIC DNA]</scope>
</reference>
<feature type="transmembrane region" description="Helical" evidence="1">
    <location>
        <begin position="288"/>
        <end position="305"/>
    </location>
</feature>
<evidence type="ECO:0000313" key="4">
    <source>
        <dbReference type="WBParaSite" id="HPBE_0001241101-mRNA-1"/>
    </source>
</evidence>
<name>A0A183FVN9_HELPZ</name>
<gene>
    <name evidence="2" type="ORF">HPBE_LOCUS12412</name>
</gene>
<sequence length="366" mass="41174">MRSFLQLFYHNGFDDCSNANDLAVFELEKDVKLSTAIPICMPKRNTTIPYLLMSIGSGISRPPEQDEDVLKIPSFGNQLMFNYFLKTSNKRIYTTLPPGKDYGYSISAFNEVWNPCERPDVFTASTDVRRYLDWICDKTGVCSTKVAEDDPDTDYCNNDKDIKSSASSFHLCIVLLYLLLGPNCRTCTHQGDGWIVFVFLLHMLVLSIFTFVGVWESLPDDAFRAEIYGENPNIEAKAFIGVSLGHSHKLPVFLAAYDLAVTLLVFLVVVFCSIRIQSALMQTSCPTVFLFIPSCVTQAVFIGRIDTNPLVTDCIGFLYSLYPLSNSLVTMFSIADYRRCLLSLVRRWKCTQIQPTPLAPGRILAV</sequence>
<dbReference type="EMBL" id="UZAH01027487">
    <property type="protein sequence ID" value="VDO92065.1"/>
    <property type="molecule type" value="Genomic_DNA"/>
</dbReference>
<dbReference type="WBParaSite" id="HPBE_0001241101-mRNA-1">
    <property type="protein sequence ID" value="HPBE_0001241101-mRNA-1"/>
    <property type="gene ID" value="HPBE_0001241101"/>
</dbReference>
<dbReference type="Proteomes" id="UP000050761">
    <property type="component" value="Unassembled WGS sequence"/>
</dbReference>
<keyword evidence="1" id="KW-0472">Membrane</keyword>
<dbReference type="InterPro" id="IPR019428">
    <property type="entry name" value="7TM_GPCR_serpentine_rcpt_Str"/>
</dbReference>
<dbReference type="InterPro" id="IPR043504">
    <property type="entry name" value="Peptidase_S1_PA_chymotrypsin"/>
</dbReference>
<dbReference type="InterPro" id="IPR009003">
    <property type="entry name" value="Peptidase_S1_PA"/>
</dbReference>
<feature type="transmembrane region" description="Helical" evidence="1">
    <location>
        <begin position="194"/>
        <end position="215"/>
    </location>
</feature>
<dbReference type="Gene3D" id="2.40.10.10">
    <property type="entry name" value="Trypsin-like serine proteases"/>
    <property type="match status" value="1"/>
</dbReference>
<evidence type="ECO:0000256" key="1">
    <source>
        <dbReference type="SAM" id="Phobius"/>
    </source>
</evidence>
<accession>A0A3P8D705</accession>
<feature type="transmembrane region" description="Helical" evidence="1">
    <location>
        <begin position="317"/>
        <end position="337"/>
    </location>
</feature>
<keyword evidence="1" id="KW-1133">Transmembrane helix</keyword>
<accession>A0A183FVN9</accession>
<dbReference type="Pfam" id="PF10326">
    <property type="entry name" value="7TM_GPCR_Str"/>
    <property type="match status" value="1"/>
</dbReference>
<keyword evidence="1" id="KW-0812">Transmembrane</keyword>
<dbReference type="OrthoDB" id="5834042at2759"/>
<evidence type="ECO:0000313" key="3">
    <source>
        <dbReference type="Proteomes" id="UP000050761"/>
    </source>
</evidence>
<dbReference type="AlphaFoldDB" id="A0A183FVN9"/>
<organism evidence="3 4">
    <name type="scientific">Heligmosomoides polygyrus</name>
    <name type="common">Parasitic roundworm</name>
    <dbReference type="NCBI Taxonomy" id="6339"/>
    <lineage>
        <taxon>Eukaryota</taxon>
        <taxon>Metazoa</taxon>
        <taxon>Ecdysozoa</taxon>
        <taxon>Nematoda</taxon>
        <taxon>Chromadorea</taxon>
        <taxon>Rhabditida</taxon>
        <taxon>Rhabditina</taxon>
        <taxon>Rhabditomorpha</taxon>
        <taxon>Strongyloidea</taxon>
        <taxon>Heligmosomidae</taxon>
        <taxon>Heligmosomoides</taxon>
    </lineage>
</organism>
<feature type="transmembrane region" description="Helical" evidence="1">
    <location>
        <begin position="252"/>
        <end position="276"/>
    </location>
</feature>
<evidence type="ECO:0000313" key="2">
    <source>
        <dbReference type="EMBL" id="VDO92065.1"/>
    </source>
</evidence>
<proteinExistence type="predicted"/>